<dbReference type="PANTHER" id="PTHR13379:SF0">
    <property type="entry name" value="UPF0415 PROTEIN C7ORF25"/>
    <property type="match status" value="1"/>
</dbReference>
<accession>A0A8H6FBX9</accession>
<reference evidence="3 4" key="1">
    <citation type="journal article" date="2020" name="Genomics">
        <title>Complete, high-quality genomes from long-read metagenomic sequencing of two wolf lichen thalli reveals enigmatic genome architecture.</title>
        <authorList>
            <person name="McKenzie S.K."/>
            <person name="Walston R.F."/>
            <person name="Allen J.L."/>
        </authorList>
    </citation>
    <scope>NUCLEOTIDE SEQUENCE [LARGE SCALE GENOMIC DNA]</scope>
    <source>
        <strain evidence="3">WasteWater1</strain>
    </source>
</reference>
<evidence type="ECO:0000313" key="3">
    <source>
        <dbReference type="EMBL" id="KAF6222228.1"/>
    </source>
</evidence>
<evidence type="ECO:0000256" key="1">
    <source>
        <dbReference type="SAM" id="MobiDB-lite"/>
    </source>
</evidence>
<dbReference type="Pfam" id="PF07000">
    <property type="entry name" value="DUF1308"/>
    <property type="match status" value="1"/>
</dbReference>
<proteinExistence type="predicted"/>
<feature type="domain" description="DUF1308" evidence="2">
    <location>
        <begin position="294"/>
        <end position="379"/>
    </location>
</feature>
<dbReference type="InterPro" id="IPR010733">
    <property type="entry name" value="DUF1308"/>
</dbReference>
<dbReference type="Proteomes" id="UP000593566">
    <property type="component" value="Unassembled WGS sequence"/>
</dbReference>
<dbReference type="AlphaFoldDB" id="A0A8H6FBX9"/>
<dbReference type="PANTHER" id="PTHR13379">
    <property type="entry name" value="UNCHARACTERIZED DUF1308"/>
    <property type="match status" value="1"/>
</dbReference>
<dbReference type="EMBL" id="JACCJB010000012">
    <property type="protein sequence ID" value="KAF6222228.1"/>
    <property type="molecule type" value="Genomic_DNA"/>
</dbReference>
<dbReference type="RefSeq" id="XP_037151663.1">
    <property type="nucleotide sequence ID" value="XM_037292244.1"/>
</dbReference>
<feature type="compositionally biased region" description="Basic and acidic residues" evidence="1">
    <location>
        <begin position="183"/>
        <end position="194"/>
    </location>
</feature>
<protein>
    <recommendedName>
        <fullName evidence="2">DUF1308 domain-containing protein</fullName>
    </recommendedName>
</protein>
<comment type="caution">
    <text evidence="3">The sequence shown here is derived from an EMBL/GenBank/DDBJ whole genome shotgun (WGS) entry which is preliminary data.</text>
</comment>
<dbReference type="GeneID" id="59329730"/>
<sequence length="506" mass="56057">MAEDYDSDAESVGGVVSSITNGSATTEAASTEGSSLVEDLLARCQSLVNELEDFQKFVAEQRLEQEPAVDIHKFQTSVATEHKSLQKLAYADLTAEKTIHTLRSSNLPFYAAIWDAAKASKALVTFGKRFYWDNRPTRDSKKAAEKRCALVDIVAHDGEEWIKVSTVTGNRLSMEIAKAKWEAADSSSEDKEQENGNSTSDEDDVDRVELMRVANDLLRASQAHRIHYKHPRIRFVLPKISSSPPPELMPVLERIRSTGAVIDLGDQSASNVLFKESAFPRLLPSPHPPLTDTLNIDCTILLALVSDLSHTANHPILPNYNSAITRQIEMETREHLLPSSLWPAMANKDLVCTHEAAKRMKEIVDTIGMPNEKARTVLLIGDGPARSGNDLREAFAKYSDYAIPSSLGLPIRIVQAEVSEYDLENAIQRGTLPPVALQVAEQLTDINRSVFMYGWMQSMTTVSSNRTVAKQVEVIVERAGNGATGPEIWLREPARSLLGKEKERRK</sequence>
<evidence type="ECO:0000259" key="2">
    <source>
        <dbReference type="Pfam" id="PF07000"/>
    </source>
</evidence>
<keyword evidence="4" id="KW-1185">Reference proteome</keyword>
<gene>
    <name evidence="3" type="ORF">HO133_001314</name>
</gene>
<organism evidence="3 4">
    <name type="scientific">Letharia lupina</name>
    <dbReference type="NCBI Taxonomy" id="560253"/>
    <lineage>
        <taxon>Eukaryota</taxon>
        <taxon>Fungi</taxon>
        <taxon>Dikarya</taxon>
        <taxon>Ascomycota</taxon>
        <taxon>Pezizomycotina</taxon>
        <taxon>Lecanoromycetes</taxon>
        <taxon>OSLEUM clade</taxon>
        <taxon>Lecanoromycetidae</taxon>
        <taxon>Lecanorales</taxon>
        <taxon>Lecanorineae</taxon>
        <taxon>Parmeliaceae</taxon>
        <taxon>Letharia</taxon>
    </lineage>
</organism>
<feature type="region of interest" description="Disordered" evidence="1">
    <location>
        <begin position="183"/>
        <end position="206"/>
    </location>
</feature>
<evidence type="ECO:0000313" key="4">
    <source>
        <dbReference type="Proteomes" id="UP000593566"/>
    </source>
</evidence>
<name>A0A8H6FBX9_9LECA</name>